<sequence>MRLDDYPQRDGKRVWLSQSDESNEVAALIDEAKSPEQEIAFRLGAQAGLRREEIASVTPNDFRHAPDGFLRVWNDYAKRRNTARHQSQRN</sequence>
<evidence type="ECO:0008006" key="3">
    <source>
        <dbReference type="Google" id="ProtNLM"/>
    </source>
</evidence>
<gene>
    <name evidence="1" type="ORF">ABNG04_04045</name>
</gene>
<keyword evidence="2" id="KW-1185">Reference proteome</keyword>
<dbReference type="InterPro" id="IPR013762">
    <property type="entry name" value="Integrase-like_cat_sf"/>
</dbReference>
<evidence type="ECO:0000313" key="2">
    <source>
        <dbReference type="Proteomes" id="UP001567572"/>
    </source>
</evidence>
<dbReference type="RefSeq" id="WP_371160247.1">
    <property type="nucleotide sequence ID" value="NZ_JBEDNX010000001.1"/>
</dbReference>
<dbReference type="Gene3D" id="1.10.443.10">
    <property type="entry name" value="Intergrase catalytic core"/>
    <property type="match status" value="1"/>
</dbReference>
<dbReference type="EMBL" id="JBEDNY010000001">
    <property type="protein sequence ID" value="MEZ3163055.1"/>
    <property type="molecule type" value="Genomic_DNA"/>
</dbReference>
<comment type="caution">
    <text evidence="1">The sequence shown here is derived from an EMBL/GenBank/DDBJ whole genome shotgun (WGS) entry which is preliminary data.</text>
</comment>
<accession>A0ABD5M642</accession>
<evidence type="ECO:0000313" key="1">
    <source>
        <dbReference type="EMBL" id="MEZ3163055.1"/>
    </source>
</evidence>
<protein>
    <recommendedName>
        <fullName evidence="3">Tyr recombinase domain-containing protein</fullName>
    </recommendedName>
</protein>
<dbReference type="Proteomes" id="UP001567572">
    <property type="component" value="Unassembled WGS sequence"/>
</dbReference>
<dbReference type="AlphaFoldDB" id="A0ABD5M642"/>
<organism evidence="1 2">
    <name type="scientific">Halorubrum miltondacostae</name>
    <dbReference type="NCBI Taxonomy" id="3076378"/>
    <lineage>
        <taxon>Archaea</taxon>
        <taxon>Methanobacteriati</taxon>
        <taxon>Methanobacteriota</taxon>
        <taxon>Stenosarchaea group</taxon>
        <taxon>Halobacteria</taxon>
        <taxon>Halobacteriales</taxon>
        <taxon>Haloferacaceae</taxon>
        <taxon>Halorubrum</taxon>
    </lineage>
</organism>
<proteinExistence type="predicted"/>
<name>A0ABD5M642_9EURY</name>
<reference evidence="1 2" key="1">
    <citation type="submission" date="2024-06" db="EMBL/GenBank/DDBJ databases">
        <title>Halorubrum miltondacostae sp. nov., a potential PHA producer isolated from an inland solar saltern in Rio Maior, Portugal.</title>
        <authorList>
            <person name="Albuquerque L."/>
            <person name="Viver T."/>
            <person name="Barroso C."/>
            <person name="Claudino R."/>
            <person name="Galvan M."/>
            <person name="Simoes G."/>
            <person name="Lobo Da Cunha A."/>
            <person name="Egas C."/>
        </authorList>
    </citation>
    <scope>NUCLEOTIDE SEQUENCE [LARGE SCALE GENOMIC DNA]</scope>
    <source>
        <strain evidence="1 2">RMP-11</strain>
    </source>
</reference>